<dbReference type="PANTHER" id="PTHR43244">
    <property type="match status" value="1"/>
</dbReference>
<comment type="caution">
    <text evidence="2">The sequence shown here is derived from an EMBL/GenBank/DDBJ whole genome shotgun (WGS) entry which is preliminary data.</text>
</comment>
<evidence type="ECO:0000259" key="1">
    <source>
        <dbReference type="Pfam" id="PF00296"/>
    </source>
</evidence>
<evidence type="ECO:0000313" key="3">
    <source>
        <dbReference type="Proteomes" id="UP001499967"/>
    </source>
</evidence>
<name>A0ABP4AFP4_9PSEU</name>
<dbReference type="RefSeq" id="WP_343941774.1">
    <property type="nucleotide sequence ID" value="NZ_BAAAHP010000075.1"/>
</dbReference>
<gene>
    <name evidence="2" type="ORF">GCM10009559_27900</name>
</gene>
<feature type="domain" description="Luciferase-like" evidence="1">
    <location>
        <begin position="16"/>
        <end position="269"/>
    </location>
</feature>
<protein>
    <recommendedName>
        <fullName evidence="1">Luciferase-like domain-containing protein</fullName>
    </recommendedName>
</protein>
<dbReference type="PANTHER" id="PTHR43244:SF2">
    <property type="entry name" value="CONSERVED HYPOTHETICAL ALANINE AND PROLINE-RICH PROTEIN"/>
    <property type="match status" value="1"/>
</dbReference>
<organism evidence="2 3">
    <name type="scientific">Pseudonocardia zijingensis</name>
    <dbReference type="NCBI Taxonomy" id="153376"/>
    <lineage>
        <taxon>Bacteria</taxon>
        <taxon>Bacillati</taxon>
        <taxon>Actinomycetota</taxon>
        <taxon>Actinomycetes</taxon>
        <taxon>Pseudonocardiales</taxon>
        <taxon>Pseudonocardiaceae</taxon>
        <taxon>Pseudonocardia</taxon>
    </lineage>
</organism>
<dbReference type="Proteomes" id="UP001499967">
    <property type="component" value="Unassembled WGS sequence"/>
</dbReference>
<dbReference type="InterPro" id="IPR050564">
    <property type="entry name" value="F420-G6PD/mer"/>
</dbReference>
<dbReference type="InterPro" id="IPR011251">
    <property type="entry name" value="Luciferase-like_dom"/>
</dbReference>
<dbReference type="Gene3D" id="3.20.20.30">
    <property type="entry name" value="Luciferase-like domain"/>
    <property type="match status" value="1"/>
</dbReference>
<dbReference type="Pfam" id="PF00296">
    <property type="entry name" value="Bac_luciferase"/>
    <property type="match status" value="1"/>
</dbReference>
<proteinExistence type="predicted"/>
<dbReference type="EMBL" id="BAAAHP010000075">
    <property type="protein sequence ID" value="GAA0935979.1"/>
    <property type="molecule type" value="Genomic_DNA"/>
</dbReference>
<evidence type="ECO:0000313" key="2">
    <source>
        <dbReference type="EMBL" id="GAA0935979.1"/>
    </source>
</evidence>
<keyword evidence="3" id="KW-1185">Reference proteome</keyword>
<accession>A0ABP4AFP4</accession>
<sequence length="305" mass="31865">MRVGLALDLGSDGAAGPVATQIQAAQPLLRAAEAAGFDSVWLGESYHPRPEAFHLPSPLMVLAHLAARTTLGLGTGVLLARAQHPDRLAVEAALLDQLSDGRLTLGIGLGGDVLRGRFGGPDLPGGRMLDELLARLRELWRRPEVVPGPHRPGGPPVLVGGRGPAAVRRALELGEGWYGATNYSDRLVMAQAAAYRAAGGTGEVAVNRICVVDADGGRVDRHLDRVRAYYRDRAAWDIGREAGDPEPVLVGGPDAVRAGLERLRDAGVSSVQLRVAPLGVPADAALRTVEAIAGQHGGFTGGMCQ</sequence>
<dbReference type="InterPro" id="IPR036661">
    <property type="entry name" value="Luciferase-like_sf"/>
</dbReference>
<reference evidence="3" key="1">
    <citation type="journal article" date="2019" name="Int. J. Syst. Evol. Microbiol.">
        <title>The Global Catalogue of Microorganisms (GCM) 10K type strain sequencing project: providing services to taxonomists for standard genome sequencing and annotation.</title>
        <authorList>
            <consortium name="The Broad Institute Genomics Platform"/>
            <consortium name="The Broad Institute Genome Sequencing Center for Infectious Disease"/>
            <person name="Wu L."/>
            <person name="Ma J."/>
        </authorList>
    </citation>
    <scope>NUCLEOTIDE SEQUENCE [LARGE SCALE GENOMIC DNA]</scope>
    <source>
        <strain evidence="3">JCM 11117</strain>
    </source>
</reference>
<dbReference type="SUPFAM" id="SSF51679">
    <property type="entry name" value="Bacterial luciferase-like"/>
    <property type="match status" value="1"/>
</dbReference>